<reference evidence="1" key="1">
    <citation type="submission" date="2023-05" db="EMBL/GenBank/DDBJ databases">
        <title>Nepenthes gracilis genome sequencing.</title>
        <authorList>
            <person name="Fukushima K."/>
        </authorList>
    </citation>
    <scope>NUCLEOTIDE SEQUENCE</scope>
    <source>
        <strain evidence="1">SING2019-196</strain>
    </source>
</reference>
<name>A0AAD3P425_NEPGR</name>
<protein>
    <submittedName>
        <fullName evidence="1">Uncharacterized protein</fullName>
    </submittedName>
</protein>
<evidence type="ECO:0000313" key="2">
    <source>
        <dbReference type="Proteomes" id="UP001279734"/>
    </source>
</evidence>
<dbReference type="AlphaFoldDB" id="A0AAD3P425"/>
<sequence length="132" mass="14517">MNRISHRPKIQKAIALRTKGTSIGVHQEFSGDVVEAAGDAEGDTVFRQLLCQLLFEFMPEIDSLGVFQCLDGDLPSWCPTMVAQMPDLAGCVVHFVVQLEIVKLNADKAVRSSYWGKWKAAIALFAVFCCVA</sequence>
<gene>
    <name evidence="1" type="ORF">Nepgr_002619</name>
</gene>
<accession>A0AAD3P425</accession>
<dbReference type="Proteomes" id="UP001279734">
    <property type="component" value="Unassembled WGS sequence"/>
</dbReference>
<comment type="caution">
    <text evidence="1">The sequence shown here is derived from an EMBL/GenBank/DDBJ whole genome shotgun (WGS) entry which is preliminary data.</text>
</comment>
<organism evidence="1 2">
    <name type="scientific">Nepenthes gracilis</name>
    <name type="common">Slender pitcher plant</name>
    <dbReference type="NCBI Taxonomy" id="150966"/>
    <lineage>
        <taxon>Eukaryota</taxon>
        <taxon>Viridiplantae</taxon>
        <taxon>Streptophyta</taxon>
        <taxon>Embryophyta</taxon>
        <taxon>Tracheophyta</taxon>
        <taxon>Spermatophyta</taxon>
        <taxon>Magnoliopsida</taxon>
        <taxon>eudicotyledons</taxon>
        <taxon>Gunneridae</taxon>
        <taxon>Pentapetalae</taxon>
        <taxon>Caryophyllales</taxon>
        <taxon>Nepenthaceae</taxon>
        <taxon>Nepenthes</taxon>
    </lineage>
</organism>
<keyword evidence="2" id="KW-1185">Reference proteome</keyword>
<dbReference type="EMBL" id="BSYO01000002">
    <property type="protein sequence ID" value="GMH00780.1"/>
    <property type="molecule type" value="Genomic_DNA"/>
</dbReference>
<proteinExistence type="predicted"/>
<evidence type="ECO:0000313" key="1">
    <source>
        <dbReference type="EMBL" id="GMH00780.1"/>
    </source>
</evidence>